<evidence type="ECO:0000313" key="7">
    <source>
        <dbReference type="Proteomes" id="UP000472240"/>
    </source>
</evidence>
<dbReference type="InterPro" id="IPR034732">
    <property type="entry name" value="EPHD"/>
</dbReference>
<proteinExistence type="predicted"/>
<accession>A0A671DRF2</accession>
<dbReference type="Pfam" id="PF13771">
    <property type="entry name" value="zf-HC5HC2H"/>
    <property type="match status" value="2"/>
</dbReference>
<feature type="compositionally biased region" description="Basic residues" evidence="4">
    <location>
        <begin position="157"/>
        <end position="171"/>
    </location>
</feature>
<dbReference type="AlphaFoldDB" id="A0A671DRF2"/>
<feature type="region of interest" description="Disordered" evidence="4">
    <location>
        <begin position="295"/>
        <end position="330"/>
    </location>
</feature>
<gene>
    <name evidence="6" type="primary">PHF6</name>
</gene>
<dbReference type="PANTHER" id="PTHR12420">
    <property type="entry name" value="PHD FINGER PROTEIN"/>
    <property type="match status" value="1"/>
</dbReference>
<dbReference type="GO" id="GO:0008270">
    <property type="term" value="F:zinc ion binding"/>
    <property type="evidence" value="ECO:0007669"/>
    <property type="project" value="UniProtKB-KW"/>
</dbReference>
<dbReference type="GO" id="GO:0005634">
    <property type="term" value="C:nucleus"/>
    <property type="evidence" value="ECO:0007669"/>
    <property type="project" value="TreeGrafter"/>
</dbReference>
<dbReference type="InterPro" id="IPR013083">
    <property type="entry name" value="Znf_RING/FYVE/PHD"/>
</dbReference>
<keyword evidence="1" id="KW-0479">Metal-binding</keyword>
<reference evidence="6" key="5">
    <citation type="submission" date="2025-09" db="UniProtKB">
        <authorList>
            <consortium name="Ensembl"/>
        </authorList>
    </citation>
    <scope>IDENTIFICATION</scope>
</reference>
<reference evidence="7" key="3">
    <citation type="submission" date="2018-12" db="EMBL/GenBank/DDBJ databases">
        <title>G10K-VGP greater horseshoe bat female genome, primary haplotype.</title>
        <authorList>
            <person name="Teeling E."/>
            <person name="Myers G."/>
            <person name="Vernes S."/>
            <person name="Pippel M."/>
            <person name="Winkler S."/>
            <person name="Fedrigo O."/>
            <person name="Rhie A."/>
            <person name="Koren S."/>
            <person name="Phillippy A."/>
            <person name="Lewin H."/>
            <person name="Damas J."/>
            <person name="Howe K."/>
            <person name="Mountcastle J."/>
            <person name="Jarvis E.D."/>
        </authorList>
    </citation>
    <scope>NUCLEOTIDE SEQUENCE [LARGE SCALE GENOMIC DNA]</scope>
</reference>
<dbReference type="Gene3D" id="3.30.40.10">
    <property type="entry name" value="Zinc/RING finger domain, C3HC4 (zinc finger)"/>
    <property type="match status" value="2"/>
</dbReference>
<evidence type="ECO:0000256" key="2">
    <source>
        <dbReference type="ARBA" id="ARBA00022771"/>
    </source>
</evidence>
<dbReference type="FunFam" id="3.30.40.10:FF:000219">
    <property type="entry name" value="PHD finger protein 6 isoform X1"/>
    <property type="match status" value="1"/>
</dbReference>
<keyword evidence="7" id="KW-1185">Reference proteome</keyword>
<dbReference type="PANTHER" id="PTHR12420:SF15">
    <property type="entry name" value="PHD FINGER PROTEIN 6"/>
    <property type="match status" value="1"/>
</dbReference>
<reference evidence="6 7" key="1">
    <citation type="journal article" date="2015" name="Annu Rev Anim Biosci">
        <title>The Genome 10K Project: a way forward.</title>
        <authorList>
            <person name="Koepfli K.P."/>
            <person name="Paten B."/>
            <person name="O'Brien S.J."/>
            <person name="Koepfli K.P."/>
            <person name="Paten B."/>
            <person name="Antunes A."/>
            <person name="Belov K."/>
            <person name="Bustamante C."/>
            <person name="Castoe T.A."/>
            <person name="Clawson H."/>
            <person name="Crawford A.J."/>
            <person name="Diekhans M."/>
            <person name="Distel D."/>
            <person name="Durbin R."/>
            <person name="Earl D."/>
            <person name="Fujita M.K."/>
            <person name="Gamble T."/>
            <person name="Georges A."/>
            <person name="Gemmell N."/>
            <person name="Gilbert M.T."/>
            <person name="Graves J.M."/>
            <person name="Green R.E."/>
            <person name="Hickey G."/>
            <person name="Jarvis E.D."/>
            <person name="Johnson W."/>
            <person name="Komissarov A."/>
            <person name="Korf I."/>
            <person name="Kuhn R."/>
            <person name="Larkin D.M."/>
            <person name="Lewin H."/>
            <person name="Lopez J.V."/>
            <person name="Ma J."/>
            <person name="Marques-Bonet T."/>
            <person name="Miller W."/>
            <person name="Murphy R."/>
            <person name="Pevzner P."/>
            <person name="Shapiro B."/>
            <person name="Steiner C."/>
            <person name="Tamazian G."/>
            <person name="Venkatesh B."/>
            <person name="Wang J."/>
            <person name="Wayne R."/>
            <person name="Wiley E."/>
            <person name="Yang H."/>
            <person name="Zhang G."/>
            <person name="Haussler D."/>
            <person name="Ryder O."/>
            <person name="O'Brien S.J."/>
        </authorList>
    </citation>
    <scope>NUCLEOTIDE SEQUENCE</scope>
</reference>
<keyword evidence="2" id="KW-0863">Zinc-finger</keyword>
<dbReference type="CDD" id="cd15710">
    <property type="entry name" value="ePHD1_PHF6"/>
    <property type="match status" value="1"/>
</dbReference>
<evidence type="ECO:0000256" key="1">
    <source>
        <dbReference type="ARBA" id="ARBA00022723"/>
    </source>
</evidence>
<reference evidence="6 7" key="2">
    <citation type="journal article" date="2018" name="Annu Rev Anim Biosci">
        <title>Bat Biology, Genomes, and the Bat1K Project: To Generate Chromosome-Level Genomes for All Living Bat Species.</title>
        <authorList>
            <person name="Teeling E.C."/>
            <person name="Vernes S.C."/>
            <person name="Davalos L.M."/>
            <person name="Ray D.A."/>
            <person name="Gilbert M.T.P."/>
            <person name="Myers E."/>
        </authorList>
    </citation>
    <scope>NUCLEOTIDE SEQUENCE</scope>
</reference>
<feature type="region of interest" description="Disordered" evidence="4">
    <location>
        <begin position="139"/>
        <end position="211"/>
    </location>
</feature>
<evidence type="ECO:0000313" key="6">
    <source>
        <dbReference type="Ensembl" id="ENSRFEP00010003719.1"/>
    </source>
</evidence>
<name>A0A671DRF2_RHIFE</name>
<dbReference type="GeneTree" id="ENSGT00950000182865"/>
<keyword evidence="3" id="KW-0862">Zinc</keyword>
<feature type="domain" description="PHD-type" evidence="5">
    <location>
        <begin position="186"/>
        <end position="295"/>
    </location>
</feature>
<dbReference type="InterPro" id="IPR001965">
    <property type="entry name" value="Znf_PHD"/>
</dbReference>
<reference evidence="6" key="4">
    <citation type="submission" date="2025-08" db="UniProtKB">
        <authorList>
            <consortium name="Ensembl"/>
        </authorList>
    </citation>
    <scope>IDENTIFICATION</scope>
</reference>
<dbReference type="PROSITE" id="PS51805">
    <property type="entry name" value="EPHD"/>
    <property type="match status" value="2"/>
</dbReference>
<dbReference type="SMART" id="SM00249">
    <property type="entry name" value="PHD"/>
    <property type="match status" value="2"/>
</dbReference>
<evidence type="ECO:0000256" key="4">
    <source>
        <dbReference type="SAM" id="MobiDB-lite"/>
    </source>
</evidence>
<feature type="domain" description="PHD-type" evidence="5">
    <location>
        <begin position="14"/>
        <end position="132"/>
    </location>
</feature>
<evidence type="ECO:0000256" key="3">
    <source>
        <dbReference type="ARBA" id="ARBA00022833"/>
    </source>
</evidence>
<organism evidence="6 7">
    <name type="scientific">Rhinolophus ferrumequinum</name>
    <name type="common">Greater horseshoe bat</name>
    <dbReference type="NCBI Taxonomy" id="59479"/>
    <lineage>
        <taxon>Eukaryota</taxon>
        <taxon>Metazoa</taxon>
        <taxon>Chordata</taxon>
        <taxon>Craniata</taxon>
        <taxon>Vertebrata</taxon>
        <taxon>Euteleostomi</taxon>
        <taxon>Mammalia</taxon>
        <taxon>Eutheria</taxon>
        <taxon>Laurasiatheria</taxon>
        <taxon>Chiroptera</taxon>
        <taxon>Yinpterochiroptera</taxon>
        <taxon>Rhinolophoidea</taxon>
        <taxon>Rhinolophidae</taxon>
        <taxon>Rhinolophinae</taxon>
        <taxon>Rhinolophus</taxon>
    </lineage>
</organism>
<dbReference type="Ensembl" id="ENSRFET00010004076.1">
    <property type="protein sequence ID" value="ENSRFEP00010003719.1"/>
    <property type="gene ID" value="ENSRFEG00010002588.1"/>
</dbReference>
<feature type="compositionally biased region" description="Low complexity" evidence="4">
    <location>
        <begin position="319"/>
        <end position="330"/>
    </location>
</feature>
<dbReference type="InterPro" id="IPR051188">
    <property type="entry name" value="PHD-type_Zinc_Finger"/>
</dbReference>
<protein>
    <submittedName>
        <fullName evidence="6">PHD finger protein 6</fullName>
    </submittedName>
</protein>
<dbReference type="Proteomes" id="UP000472240">
    <property type="component" value="Chromosome 1"/>
</dbReference>
<evidence type="ECO:0000259" key="5">
    <source>
        <dbReference type="PROSITE" id="PS51805"/>
    </source>
</evidence>
<sequence>MSSSVEQKKGPTRQRKCGFCKSNRDKECGQLLISENQKVAAHHKCMLFSSALVSSHSDNESLGGFSIEDVQKEIKRGTKLMCSLCHCPGATIGCDVKTCHRTYHYHCALHDKAQIREKPSQGIYMVYCRKHKKTAHNSEADLEESFNEHELEPSSPKSKKKSRKGRPRKTNFKGLSEDTRSTSSHGTDEMESSSYRDRSPHRSSPSDTRPKCGFCHVGEEENEARGKLHIFNAKKAAAHYKCMKCTLCSQPGATIGCEIKACVKTYHYHCGVQDKAKYIENMSRGIYKLYCKNHSGNDERDEEDEERESKSRGKLEIDQQQLTQQQLNGN</sequence>
<feature type="compositionally biased region" description="Basic and acidic residues" evidence="4">
    <location>
        <begin position="307"/>
        <end position="317"/>
    </location>
</feature>